<dbReference type="EMBL" id="CAJVQA010004979">
    <property type="protein sequence ID" value="CAG8610551.1"/>
    <property type="molecule type" value="Genomic_DNA"/>
</dbReference>
<protein>
    <submittedName>
        <fullName evidence="1">12602_t:CDS:1</fullName>
    </submittedName>
</protein>
<sequence>MSTSSSDVTASLDKGDRIKQSKAIRSLVKSKAVKNYSLSAITAAIKVYAATRLGLGTSMTYLMENSNLRVDLSKVESYLIAKRYLVKNYCILQ</sequence>
<proteinExistence type="predicted"/>
<gene>
    <name evidence="1" type="ORF">CPELLU_LOCUS7433</name>
</gene>
<comment type="caution">
    <text evidence="1">The sequence shown here is derived from an EMBL/GenBank/DDBJ whole genome shotgun (WGS) entry which is preliminary data.</text>
</comment>
<organism evidence="1 2">
    <name type="scientific">Cetraspora pellucida</name>
    <dbReference type="NCBI Taxonomy" id="1433469"/>
    <lineage>
        <taxon>Eukaryota</taxon>
        <taxon>Fungi</taxon>
        <taxon>Fungi incertae sedis</taxon>
        <taxon>Mucoromycota</taxon>
        <taxon>Glomeromycotina</taxon>
        <taxon>Glomeromycetes</taxon>
        <taxon>Diversisporales</taxon>
        <taxon>Gigasporaceae</taxon>
        <taxon>Cetraspora</taxon>
    </lineage>
</organism>
<dbReference type="Proteomes" id="UP000789759">
    <property type="component" value="Unassembled WGS sequence"/>
</dbReference>
<dbReference type="AlphaFoldDB" id="A0A9N9CSK1"/>
<evidence type="ECO:0000313" key="1">
    <source>
        <dbReference type="EMBL" id="CAG8610551.1"/>
    </source>
</evidence>
<evidence type="ECO:0000313" key="2">
    <source>
        <dbReference type="Proteomes" id="UP000789759"/>
    </source>
</evidence>
<dbReference type="OrthoDB" id="5330842at2759"/>
<reference evidence="1" key="1">
    <citation type="submission" date="2021-06" db="EMBL/GenBank/DDBJ databases">
        <authorList>
            <person name="Kallberg Y."/>
            <person name="Tangrot J."/>
            <person name="Rosling A."/>
        </authorList>
    </citation>
    <scope>NUCLEOTIDE SEQUENCE</scope>
    <source>
        <strain evidence="1">FL966</strain>
    </source>
</reference>
<accession>A0A9N9CSK1</accession>
<name>A0A9N9CSK1_9GLOM</name>
<keyword evidence="2" id="KW-1185">Reference proteome</keyword>